<dbReference type="GO" id="GO:0004519">
    <property type="term" value="F:endonuclease activity"/>
    <property type="evidence" value="ECO:0007669"/>
    <property type="project" value="UniProtKB-KW"/>
</dbReference>
<protein>
    <submittedName>
        <fullName evidence="1">Recombination endonuclease VII</fullName>
    </submittedName>
</protein>
<evidence type="ECO:0000313" key="1">
    <source>
        <dbReference type="EMBL" id="KAK9751738.1"/>
    </source>
</evidence>
<dbReference type="Pfam" id="PF02945">
    <property type="entry name" value="Endonuclease_7"/>
    <property type="match status" value="1"/>
</dbReference>
<keyword evidence="1" id="KW-0540">Nuclease</keyword>
<sequence length="344" mass="39731">MQLFPSQQDLNNHSQYDCNKICSILPSSQLKKCKTGEMIPENILKFTSYEKQLTVPFIIYADFECLLQEIQDAALPNASHIHVPYSFAYKIVCSFNPALNKFVAYKIVCSFNPALNKFVTYTGLDSPKVFISKLTEDAHYIYNTYLKHCKPMQPLNSDEQIAFDNSELCYICQSALDDTKVRDHCHLTGTFRGAAHSKCNLNFKIQKFIPIIFHNLSGYDLHLFVKDLAYDYEAIDILPQNKEKYISLSKSLIVDKYVDKSGVEKSVYLKLRFLDSFRFMASSIDKLAKNLAPEIAIQMERLKVLYNKPTYIGFAVLDLSKLLMYDFYYNFLKPLYNDNVPRSI</sequence>
<dbReference type="SUPFAM" id="SSF53098">
    <property type="entry name" value="Ribonuclease H-like"/>
    <property type="match status" value="1"/>
</dbReference>
<dbReference type="InterPro" id="IPR004211">
    <property type="entry name" value="Endonuclease_7"/>
</dbReference>
<accession>A0AAW1MZB5</accession>
<dbReference type="InterPro" id="IPR012337">
    <property type="entry name" value="RNaseH-like_sf"/>
</dbReference>
<dbReference type="SUPFAM" id="SSF54060">
    <property type="entry name" value="His-Me finger endonucleases"/>
    <property type="match status" value="1"/>
</dbReference>
<dbReference type="Proteomes" id="UP001458880">
    <property type="component" value="Unassembled WGS sequence"/>
</dbReference>
<keyword evidence="1" id="KW-0255">Endonuclease</keyword>
<dbReference type="EMBL" id="JASPKY010000026">
    <property type="protein sequence ID" value="KAK9751738.1"/>
    <property type="molecule type" value="Genomic_DNA"/>
</dbReference>
<dbReference type="GO" id="GO:0003676">
    <property type="term" value="F:nucleic acid binding"/>
    <property type="evidence" value="ECO:0007669"/>
    <property type="project" value="InterPro"/>
</dbReference>
<keyword evidence="1" id="KW-0378">Hydrolase</keyword>
<dbReference type="AlphaFoldDB" id="A0AAW1MZB5"/>
<comment type="caution">
    <text evidence="1">The sequence shown here is derived from an EMBL/GenBank/DDBJ whole genome shotgun (WGS) entry which is preliminary data.</text>
</comment>
<reference evidence="1 2" key="1">
    <citation type="journal article" date="2024" name="BMC Genomics">
        <title>De novo assembly and annotation of Popillia japonica's genome with initial clues to its potential as an invasive pest.</title>
        <authorList>
            <person name="Cucini C."/>
            <person name="Boschi S."/>
            <person name="Funari R."/>
            <person name="Cardaioli E."/>
            <person name="Iannotti N."/>
            <person name="Marturano G."/>
            <person name="Paoli F."/>
            <person name="Bruttini M."/>
            <person name="Carapelli A."/>
            <person name="Frati F."/>
            <person name="Nardi F."/>
        </authorList>
    </citation>
    <scope>NUCLEOTIDE SEQUENCE [LARGE SCALE GENOMIC DNA]</scope>
    <source>
        <strain evidence="1">DMR45628</strain>
    </source>
</reference>
<dbReference type="PANTHER" id="PTHR31511:SF12">
    <property type="entry name" value="RHO TERMINATION FACTOR N-TERMINAL DOMAIN-CONTAINING PROTEIN"/>
    <property type="match status" value="1"/>
</dbReference>
<name>A0AAW1MZB5_POPJA</name>
<keyword evidence="2" id="KW-1185">Reference proteome</keyword>
<dbReference type="PANTHER" id="PTHR31511">
    <property type="entry name" value="PROTEIN CBG23764"/>
    <property type="match status" value="1"/>
</dbReference>
<evidence type="ECO:0000313" key="2">
    <source>
        <dbReference type="Proteomes" id="UP001458880"/>
    </source>
</evidence>
<organism evidence="1 2">
    <name type="scientific">Popillia japonica</name>
    <name type="common">Japanese beetle</name>
    <dbReference type="NCBI Taxonomy" id="7064"/>
    <lineage>
        <taxon>Eukaryota</taxon>
        <taxon>Metazoa</taxon>
        <taxon>Ecdysozoa</taxon>
        <taxon>Arthropoda</taxon>
        <taxon>Hexapoda</taxon>
        <taxon>Insecta</taxon>
        <taxon>Pterygota</taxon>
        <taxon>Neoptera</taxon>
        <taxon>Endopterygota</taxon>
        <taxon>Coleoptera</taxon>
        <taxon>Polyphaga</taxon>
        <taxon>Scarabaeiformia</taxon>
        <taxon>Scarabaeidae</taxon>
        <taxon>Rutelinae</taxon>
        <taxon>Popillia</taxon>
    </lineage>
</organism>
<dbReference type="InterPro" id="IPR036397">
    <property type="entry name" value="RNaseH_sf"/>
</dbReference>
<proteinExistence type="predicted"/>
<dbReference type="Gene3D" id="3.30.420.10">
    <property type="entry name" value="Ribonuclease H-like superfamily/Ribonuclease H"/>
    <property type="match status" value="1"/>
</dbReference>
<gene>
    <name evidence="1" type="ORF">QE152_g4868</name>
</gene>
<dbReference type="InterPro" id="IPR044925">
    <property type="entry name" value="His-Me_finger_sf"/>
</dbReference>